<sequence length="235" mass="25423">MLEYFTLIAQLGLSASLPSQIQTSLDDSGLPDAVIEQRLRFLENRLQESKTQGQIWSYSWLAINGVSMVGLGAAAALADNDDDRVKDAAYAANAGIGLAYMLVTPLEARLGASLIVTLPERTREQKLAKLRAAEDQLRRNAERAETRWGLWEHVGNIALNVAAGAATGLAAGPKHGVDVALTGFIGGLAFLLTQPSKPAKDWEAYQNLTGEKTSNVEVFVNSRPDGATLNMRFQW</sequence>
<name>A4BS72_9GAMM</name>
<evidence type="ECO:0000313" key="1">
    <source>
        <dbReference type="EMBL" id="EAR21551.1"/>
    </source>
</evidence>
<organism evidence="1 2">
    <name type="scientific">Nitrococcus mobilis Nb-231</name>
    <dbReference type="NCBI Taxonomy" id="314278"/>
    <lineage>
        <taxon>Bacteria</taxon>
        <taxon>Pseudomonadati</taxon>
        <taxon>Pseudomonadota</taxon>
        <taxon>Gammaproteobacteria</taxon>
        <taxon>Chromatiales</taxon>
        <taxon>Ectothiorhodospiraceae</taxon>
        <taxon>Nitrococcus</taxon>
    </lineage>
</organism>
<proteinExistence type="predicted"/>
<reference evidence="1 2" key="1">
    <citation type="submission" date="2006-02" db="EMBL/GenBank/DDBJ databases">
        <authorList>
            <person name="Waterbury J."/>
            <person name="Ferriera S."/>
            <person name="Johnson J."/>
            <person name="Kravitz S."/>
            <person name="Halpern A."/>
            <person name="Remington K."/>
            <person name="Beeson K."/>
            <person name="Tran B."/>
            <person name="Rogers Y.-H."/>
            <person name="Friedman R."/>
            <person name="Venter J.C."/>
        </authorList>
    </citation>
    <scope>NUCLEOTIDE SEQUENCE [LARGE SCALE GENOMIC DNA]</scope>
    <source>
        <strain evidence="1 2">Nb-231</strain>
    </source>
</reference>
<evidence type="ECO:0000313" key="2">
    <source>
        <dbReference type="Proteomes" id="UP000003374"/>
    </source>
</evidence>
<dbReference type="AlphaFoldDB" id="A4BS72"/>
<keyword evidence="2" id="KW-1185">Reference proteome</keyword>
<gene>
    <name evidence="1" type="ORF">NB231_01534</name>
</gene>
<protein>
    <submittedName>
        <fullName evidence="1">Uncharacterized protein</fullName>
    </submittedName>
</protein>
<accession>A4BS72</accession>
<dbReference type="HOGENOM" id="CLU_1179220_0_0_6"/>
<dbReference type="RefSeq" id="WP_004999185.1">
    <property type="nucleotide sequence ID" value="NZ_CH672427.1"/>
</dbReference>
<dbReference type="Proteomes" id="UP000003374">
    <property type="component" value="Unassembled WGS sequence"/>
</dbReference>
<dbReference type="EMBL" id="AAOF01000008">
    <property type="protein sequence ID" value="EAR21551.1"/>
    <property type="molecule type" value="Genomic_DNA"/>
</dbReference>
<comment type="caution">
    <text evidence="1">The sequence shown here is derived from an EMBL/GenBank/DDBJ whole genome shotgun (WGS) entry which is preliminary data.</text>
</comment>